<dbReference type="OrthoDB" id="1680833at2"/>
<keyword evidence="3" id="KW-1185">Reference proteome</keyword>
<dbReference type="EMBL" id="AP018449">
    <property type="protein sequence ID" value="BBB93318.1"/>
    <property type="molecule type" value="Genomic_DNA"/>
</dbReference>
<protein>
    <recommendedName>
        <fullName evidence="4">General secretion pathway GspH domain-containing protein</fullName>
    </recommendedName>
</protein>
<dbReference type="AlphaFoldDB" id="A0A348AQH0"/>
<sequence length="159" mass="17344">MVELLVWMMVTGIILAGVANLLTASLRIWHTGKVRNEMQQTARIAVDVIVREAQYCKSISVNADGSILTLVNADNQNMIFKINPVTNALGESINGGPLEPFAGDGTDRQEGKIIVTVNADNTPMFLLEGSRTLKITITLKNRMSAISETVRTQVVCMNL</sequence>
<proteinExistence type="predicted"/>
<evidence type="ECO:0000256" key="1">
    <source>
        <dbReference type="SAM" id="Phobius"/>
    </source>
</evidence>
<keyword evidence="1" id="KW-1133">Transmembrane helix</keyword>
<gene>
    <name evidence="2" type="ORF">MAMMFC1_04030</name>
</gene>
<organism evidence="2 3">
    <name type="scientific">Methylomusa anaerophila</name>
    <dbReference type="NCBI Taxonomy" id="1930071"/>
    <lineage>
        <taxon>Bacteria</taxon>
        <taxon>Bacillati</taxon>
        <taxon>Bacillota</taxon>
        <taxon>Negativicutes</taxon>
        <taxon>Selenomonadales</taxon>
        <taxon>Sporomusaceae</taxon>
        <taxon>Methylomusa</taxon>
    </lineage>
</organism>
<keyword evidence="1" id="KW-0472">Membrane</keyword>
<dbReference type="KEGG" id="mana:MAMMFC1_04030"/>
<feature type="transmembrane region" description="Helical" evidence="1">
    <location>
        <begin position="6"/>
        <end position="29"/>
    </location>
</feature>
<keyword evidence="1" id="KW-0812">Transmembrane</keyword>
<dbReference type="Proteomes" id="UP000276437">
    <property type="component" value="Chromosome"/>
</dbReference>
<name>A0A348AQH0_9FIRM</name>
<evidence type="ECO:0008006" key="4">
    <source>
        <dbReference type="Google" id="ProtNLM"/>
    </source>
</evidence>
<evidence type="ECO:0000313" key="3">
    <source>
        <dbReference type="Proteomes" id="UP000276437"/>
    </source>
</evidence>
<reference evidence="2 3" key="1">
    <citation type="journal article" date="2018" name="Int. J. Syst. Evol. Microbiol.">
        <title>Methylomusa anaerophila gen. nov., sp. nov., an anaerobic methanol-utilizing bacterium isolated from a microbial fuel cell.</title>
        <authorList>
            <person name="Amano N."/>
            <person name="Yamamuro A."/>
            <person name="Miyahara M."/>
            <person name="Kouzuma A."/>
            <person name="Abe T."/>
            <person name="Watanabe K."/>
        </authorList>
    </citation>
    <scope>NUCLEOTIDE SEQUENCE [LARGE SCALE GENOMIC DNA]</scope>
    <source>
        <strain evidence="2 3">MMFC1</strain>
    </source>
</reference>
<accession>A0A348AQH0</accession>
<evidence type="ECO:0000313" key="2">
    <source>
        <dbReference type="EMBL" id="BBB93318.1"/>
    </source>
</evidence>